<evidence type="ECO:0000256" key="5">
    <source>
        <dbReference type="ARBA" id="ARBA00022771"/>
    </source>
</evidence>
<dbReference type="FunFam" id="3.30.60.90:FF:000001">
    <property type="entry name" value="Dystrophin isoform 2"/>
    <property type="match status" value="1"/>
</dbReference>
<evidence type="ECO:0000256" key="1">
    <source>
        <dbReference type="ARBA" id="ARBA00004202"/>
    </source>
</evidence>
<keyword evidence="8" id="KW-0472">Membrane</keyword>
<evidence type="ECO:0000256" key="3">
    <source>
        <dbReference type="ARBA" id="ARBA00022723"/>
    </source>
</evidence>
<evidence type="ECO:0000256" key="10">
    <source>
        <dbReference type="PROSITE-ProRule" id="PRU00228"/>
    </source>
</evidence>
<protein>
    <recommendedName>
        <fullName evidence="16">Utrophin</fullName>
    </recommendedName>
</protein>
<gene>
    <name evidence="14" type="primary">DMD</name>
</gene>
<dbReference type="PROSITE" id="PS50135">
    <property type="entry name" value="ZF_ZZ_2"/>
    <property type="match status" value="1"/>
</dbReference>
<feature type="coiled-coil region" evidence="11">
    <location>
        <begin position="863"/>
        <end position="893"/>
    </location>
</feature>
<dbReference type="GO" id="GO:0098794">
    <property type="term" value="C:postsynapse"/>
    <property type="evidence" value="ECO:0007669"/>
    <property type="project" value="UniProtKB-SubCell"/>
</dbReference>
<dbReference type="Gene3D" id="1.10.238.10">
    <property type="entry name" value="EF-hand"/>
    <property type="match status" value="2"/>
</dbReference>
<dbReference type="Gene3D" id="3.30.60.90">
    <property type="match status" value="1"/>
</dbReference>
<dbReference type="SMART" id="SM00456">
    <property type="entry name" value="WW"/>
    <property type="match status" value="1"/>
</dbReference>
<evidence type="ECO:0000256" key="7">
    <source>
        <dbReference type="ARBA" id="ARBA00023018"/>
    </source>
</evidence>
<dbReference type="PROSITE" id="PS50020">
    <property type="entry name" value="WW_DOMAIN_2"/>
    <property type="match status" value="1"/>
</dbReference>
<reference evidence="14" key="1">
    <citation type="submission" date="2025-08" db="UniProtKB">
        <authorList>
            <consortium name="Ensembl"/>
        </authorList>
    </citation>
    <scope>IDENTIFICATION</scope>
</reference>
<name>A0A8C8J3U8_ONCTS</name>
<keyword evidence="7" id="KW-0770">Synapse</keyword>
<feature type="coiled-coil region" evidence="11">
    <location>
        <begin position="789"/>
        <end position="823"/>
    </location>
</feature>
<dbReference type="CDD" id="cd00176">
    <property type="entry name" value="SPEC"/>
    <property type="match status" value="2"/>
</dbReference>
<dbReference type="PROSITE" id="PS01159">
    <property type="entry name" value="WW_DOMAIN_1"/>
    <property type="match status" value="1"/>
</dbReference>
<dbReference type="InterPro" id="IPR015153">
    <property type="entry name" value="EF-hand_dom_typ1"/>
</dbReference>
<evidence type="ECO:0000256" key="2">
    <source>
        <dbReference type="ARBA" id="ARBA00022475"/>
    </source>
</evidence>
<dbReference type="InterPro" id="IPR002017">
    <property type="entry name" value="Spectrin_repeat"/>
</dbReference>
<dbReference type="GO" id="GO:0099536">
    <property type="term" value="P:synaptic signaling"/>
    <property type="evidence" value="ECO:0007669"/>
    <property type="project" value="TreeGrafter"/>
</dbReference>
<keyword evidence="2" id="KW-1003">Cell membrane</keyword>
<evidence type="ECO:0000256" key="11">
    <source>
        <dbReference type="SAM" id="Coils"/>
    </source>
</evidence>
<evidence type="ECO:0000259" key="13">
    <source>
        <dbReference type="PROSITE" id="PS50135"/>
    </source>
</evidence>
<dbReference type="Gene3D" id="2.20.70.10">
    <property type="match status" value="1"/>
</dbReference>
<feature type="coiled-coil region" evidence="11">
    <location>
        <begin position="241"/>
        <end position="268"/>
    </location>
</feature>
<feature type="domain" description="ZZ-type" evidence="13">
    <location>
        <begin position="620"/>
        <end position="676"/>
    </location>
</feature>
<dbReference type="SUPFAM" id="SSF51045">
    <property type="entry name" value="WW domain"/>
    <property type="match status" value="1"/>
</dbReference>
<proteinExistence type="predicted"/>
<keyword evidence="3" id="KW-0479">Metal-binding</keyword>
<comment type="subcellular location">
    <subcellularLocation>
        <location evidence="1">Cell membrane</location>
        <topology evidence="1">Peripheral membrane protein</topology>
    </subcellularLocation>
    <subcellularLocation>
        <location evidence="9">Postsynapse</location>
    </subcellularLocation>
</comment>
<feature type="domain" description="WW" evidence="12">
    <location>
        <begin position="367"/>
        <end position="400"/>
    </location>
</feature>
<dbReference type="SUPFAM" id="SSF46966">
    <property type="entry name" value="Spectrin repeat"/>
    <property type="match status" value="2"/>
</dbReference>
<dbReference type="InterPro" id="IPR036020">
    <property type="entry name" value="WW_dom_sf"/>
</dbReference>
<organism evidence="14 15">
    <name type="scientific">Oncorhynchus tshawytscha</name>
    <name type="common">Chinook salmon</name>
    <name type="synonym">Salmo tshawytscha</name>
    <dbReference type="NCBI Taxonomy" id="74940"/>
    <lineage>
        <taxon>Eukaryota</taxon>
        <taxon>Metazoa</taxon>
        <taxon>Chordata</taxon>
        <taxon>Craniata</taxon>
        <taxon>Vertebrata</taxon>
        <taxon>Euteleostomi</taxon>
        <taxon>Actinopterygii</taxon>
        <taxon>Neopterygii</taxon>
        <taxon>Teleostei</taxon>
        <taxon>Protacanthopterygii</taxon>
        <taxon>Salmoniformes</taxon>
        <taxon>Salmonidae</taxon>
        <taxon>Salmoninae</taxon>
        <taxon>Oncorhynchus</taxon>
    </lineage>
</organism>
<dbReference type="Proteomes" id="UP000694402">
    <property type="component" value="Unassembled WGS sequence"/>
</dbReference>
<dbReference type="PROSITE" id="PS01357">
    <property type="entry name" value="ZF_ZZ_1"/>
    <property type="match status" value="1"/>
</dbReference>
<dbReference type="SUPFAM" id="SSF57850">
    <property type="entry name" value="RING/U-box"/>
    <property type="match status" value="1"/>
</dbReference>
<evidence type="ECO:0000256" key="4">
    <source>
        <dbReference type="ARBA" id="ARBA00022737"/>
    </source>
</evidence>
<dbReference type="FunFam" id="1.20.58.60:FF:000056">
    <property type="entry name" value="utrophin isoform X1"/>
    <property type="match status" value="1"/>
</dbReference>
<keyword evidence="15" id="KW-1185">Reference proteome</keyword>
<dbReference type="Pfam" id="PF00569">
    <property type="entry name" value="ZZ"/>
    <property type="match status" value="1"/>
</dbReference>
<dbReference type="FunFam" id="2.20.70.10:FF:000004">
    <property type="entry name" value="dystrophin isoform X1"/>
    <property type="match status" value="1"/>
</dbReference>
<dbReference type="InterPro" id="IPR050774">
    <property type="entry name" value="KCMF1/Dystrophin"/>
</dbReference>
<accession>A0A8C8J3U8</accession>
<evidence type="ECO:0000313" key="14">
    <source>
        <dbReference type="Ensembl" id="ENSOTSP00005085549.2"/>
    </source>
</evidence>
<dbReference type="InterPro" id="IPR043145">
    <property type="entry name" value="Znf_ZZ_sf"/>
</dbReference>
<dbReference type="SMART" id="SM00291">
    <property type="entry name" value="ZnF_ZZ"/>
    <property type="match status" value="1"/>
</dbReference>
<dbReference type="InterPro" id="IPR000433">
    <property type="entry name" value="Znf_ZZ"/>
</dbReference>
<dbReference type="Pfam" id="PF00435">
    <property type="entry name" value="Spectrin"/>
    <property type="match status" value="1"/>
</dbReference>
<keyword evidence="5 10" id="KW-0863">Zinc-finger</keyword>
<dbReference type="InterPro" id="IPR001202">
    <property type="entry name" value="WW_dom"/>
</dbReference>
<dbReference type="CDD" id="cd02334">
    <property type="entry name" value="ZZ_dystrophin"/>
    <property type="match status" value="1"/>
</dbReference>
<dbReference type="InterPro" id="IPR018159">
    <property type="entry name" value="Spectrin/alpha-actinin"/>
</dbReference>
<dbReference type="InterPro" id="IPR011992">
    <property type="entry name" value="EF-hand-dom_pair"/>
</dbReference>
<dbReference type="FunFam" id="1.10.238.10:FF:000008">
    <property type="entry name" value="Dystrophin isoform 2"/>
    <property type="match status" value="1"/>
</dbReference>
<evidence type="ECO:0000256" key="9">
    <source>
        <dbReference type="ARBA" id="ARBA00034110"/>
    </source>
</evidence>
<evidence type="ECO:0000259" key="12">
    <source>
        <dbReference type="PROSITE" id="PS50020"/>
    </source>
</evidence>
<evidence type="ECO:0000256" key="6">
    <source>
        <dbReference type="ARBA" id="ARBA00022833"/>
    </source>
</evidence>
<evidence type="ECO:0008006" key="16">
    <source>
        <dbReference type="Google" id="ProtNLM"/>
    </source>
</evidence>
<dbReference type="InterPro" id="IPR015154">
    <property type="entry name" value="EF-hand_dom_typ2"/>
</dbReference>
<dbReference type="Pfam" id="PF00397">
    <property type="entry name" value="WW"/>
    <property type="match status" value="1"/>
</dbReference>
<dbReference type="PANTHER" id="PTHR12268">
    <property type="entry name" value="E3 UBIQUITIN-PROTEIN LIGASE KCMF1"/>
    <property type="match status" value="1"/>
</dbReference>
<keyword evidence="6" id="KW-0862">Zinc</keyword>
<evidence type="ECO:0000313" key="15">
    <source>
        <dbReference type="Proteomes" id="UP000694402"/>
    </source>
</evidence>
<sequence length="975" mass="111758">MQTLSRLQTCGTRTMMAMVRTSLQKVVVFLHRLQRMAISSPRYHKLCKDIQAEIDAHNDIYKSVDGNKPKMVKSLGTSEEAVFLQHRLDDMNQRWSDLKTKSANIRAHLEASAERWSRLQSLLEELWRWICLKEKELAKQMPIGGDVPTLLQQHNHCKVLRSELKDREHVVANTLDQAHTFLADQSIEGPGEPCKNLQTKTDLTPEEKAQGVARAIRKQTAEVQERWERLQDHAGGWQSQVERAFERLQELQSNMNQLDLRLARAEETKAGWQPVGDLLIDSLQEHIEKTTAFKEEMAPLRQDVNVVNELSGELAPLDVQLSSTSSRQLDDLNMHWKLLQVAIEERLKVLQEAHRDFGPSSQHFLSTSVQLPWQRALSQNKVPYYINHQTQTTCWDHPKMTELYQSLADLNNVRFSAYRTAMKIRRLQKALCLDLLDLKVAQSTFEQHKLTQNAQLLTVPDVINCLTSIYDGLEQQHKDLVNVPLCVDMCLNWLLNVYDTGRSGKIRVLSMKIGLLSLSKGHLEEKYKYLFSQVASSGDKCDQRQLGLLLHDAIQIPRQLGEVAAFGGSNIEPSVRSCFQHVTNKVVLEPRQFVDWMRLEPQSVVWLPVLHRVAAAETAKHQAKCNICKECPIVGFRYRSLKHFNYDVCQSCFFSGRTAKGHKLNYPMVEYCTPTTSGEDMRDFTKVLKNKFRSKKYFAKHPRLGYLPVQTVLDGDSMEMLSQSPQLSHDDTHSRIEQYASRYCTLPSHKLCTHLVVDDEHAMILQYCQNLGGEVSPCSQPQSPAQILQAVEREERGELERIIQRLEDEQWTLQREYEQLKEQHGGQRGPGSVGLWDPEGSSHLRGPDEADLLAEAKLLRQHKGRLEARMHILEEHNKQLESQLHRLRQLLHQPEMDSRVNGVSSPSMQERRALTENTDELLYHSHNRSSDKADVLEQINPTYPECSRKSSNSTSLSSFLCLPPSALTFSWARGV</sequence>
<dbReference type="AlphaFoldDB" id="A0A8C8J3U8"/>
<reference evidence="14" key="2">
    <citation type="submission" date="2025-09" db="UniProtKB">
        <authorList>
            <consortium name="Ensembl"/>
        </authorList>
    </citation>
    <scope>IDENTIFICATION</scope>
</reference>
<dbReference type="SMART" id="SM00150">
    <property type="entry name" value="SPEC"/>
    <property type="match status" value="3"/>
</dbReference>
<evidence type="ECO:0000256" key="8">
    <source>
        <dbReference type="ARBA" id="ARBA00023136"/>
    </source>
</evidence>
<dbReference type="GO" id="GO:0008270">
    <property type="term" value="F:zinc ion binding"/>
    <property type="evidence" value="ECO:0007669"/>
    <property type="project" value="UniProtKB-KW"/>
</dbReference>
<dbReference type="Ensembl" id="ENSOTST00005092882.2">
    <property type="protein sequence ID" value="ENSOTSP00005085549.2"/>
    <property type="gene ID" value="ENSOTSG00005040370.2"/>
</dbReference>
<keyword evidence="11" id="KW-0175">Coiled coil</keyword>
<dbReference type="PANTHER" id="PTHR12268:SF26">
    <property type="entry name" value="UTROPHIN"/>
    <property type="match status" value="1"/>
</dbReference>
<dbReference type="Pfam" id="PF09069">
    <property type="entry name" value="EF-hand_3"/>
    <property type="match status" value="1"/>
</dbReference>
<dbReference type="SUPFAM" id="SSF47473">
    <property type="entry name" value="EF-hand"/>
    <property type="match status" value="2"/>
</dbReference>
<dbReference type="Pfam" id="PF09068">
    <property type="entry name" value="EF-hand_2"/>
    <property type="match status" value="1"/>
</dbReference>
<dbReference type="GO" id="GO:0005886">
    <property type="term" value="C:plasma membrane"/>
    <property type="evidence" value="ECO:0007669"/>
    <property type="project" value="UniProtKB-SubCell"/>
</dbReference>
<dbReference type="Gene3D" id="1.20.58.60">
    <property type="match status" value="3"/>
</dbReference>
<dbReference type="GeneTree" id="ENSGT00940000153467"/>
<keyword evidence="4" id="KW-0677">Repeat</keyword>